<dbReference type="SUPFAM" id="SSF55103">
    <property type="entry name" value="FAD-linked oxidases, C-terminal domain"/>
    <property type="match status" value="1"/>
</dbReference>
<feature type="domain" description="4Fe-4S ferredoxin-type" evidence="11">
    <location>
        <begin position="540"/>
        <end position="572"/>
    </location>
</feature>
<evidence type="ECO:0000256" key="6">
    <source>
        <dbReference type="ARBA" id="ARBA00022946"/>
    </source>
</evidence>
<dbReference type="GO" id="GO:0004458">
    <property type="term" value="F:D-lactate dehydrogenase (cytochrome) activity"/>
    <property type="evidence" value="ECO:0007669"/>
    <property type="project" value="UniProtKB-EC"/>
</dbReference>
<sequence>MSRTAATPPAPASTARLAELLAACVDDPARVSTDLPRRIASAHDASPYLFTPQAVVRAASAAEVGALMAGARAAGLPLTLRSGGTSLAGQAGGDGILVDVRSHWRTAEVLDEGRCIRLQPGLTVRQANARLARFGRRLGPDPASESACTIGGLVANNSSGMNCGTQDNAYRTMESLQFVLPSGTVVDTAAPDADQALRAREPELHAGLLRLRDRIRASAASRATVERLFAMKNTMGYGLNSFLDHTHPADILAHLMIGSEGTLGFVGEAVFRTVPLLPHTATGLLILPGLAEATDALPALLTAGARTAELLDAASLRVAQHSPNPVDEVRGLRVERHAALLVEFAEDTAEALAERVAAAQPVLDRLPAVTGTTLVRDPRVRARLWHLRKGLYTAVAGARRPGTTALLEDIAVPMERLTGTCEGLIDLFETHGYQDAVIFGHARDGNLHFMLTQDFDSARETERYARFTDAMVDLVLDNGGTLKAEHGTGRAMAPFVRRQYGDELYDVMRELKRLCDPHGVLNPGVLLEDDPAAHLRSLKSVPQVDPAVDACVECGYCEPVCPTADATTTPRQRIALQREIALARAAGDDERRRALEADYTYAAVDSCAADSLCVTACPVTIDTGAVMKRLRAERHSATAQRAGNAAARHWGTAVKGVRAALNTAHVVPTPVLRAATGAVRRLGAGELVPAWSDDIPRGGSARPAARQQAGAQAVFFAACIGSVFAPEGGSPEGGSEGVAPAMGGAAGSVSGEGASGSVAAFLRLCERAGVPVTVPDRLAGLCCGTPWQSKGYTAGHHTMAARTLEALWEASDQGRLPVVCDASSCTHGLEQLPDALPESDRARFASLRFVDSVAFTAEHLLPALPEPRRTGSLALHPTCSTVHLGIDDALRTVAEAVSDEVTVPDNWGCCAFAGDRGLLHPEITAAATAAQAAEITSRTYDAYASCNRTCELGMTRATGRPYRHVLELLDEATT</sequence>
<evidence type="ECO:0000313" key="14">
    <source>
        <dbReference type="Proteomes" id="UP000657574"/>
    </source>
</evidence>
<dbReference type="SUPFAM" id="SSF46548">
    <property type="entry name" value="alpha-helical ferredoxin"/>
    <property type="match status" value="1"/>
</dbReference>
<dbReference type="Gene3D" id="1.10.1060.10">
    <property type="entry name" value="Alpha-helical ferredoxin"/>
    <property type="match status" value="1"/>
</dbReference>
<evidence type="ECO:0000256" key="10">
    <source>
        <dbReference type="ARBA" id="ARBA00038897"/>
    </source>
</evidence>
<evidence type="ECO:0000256" key="4">
    <source>
        <dbReference type="ARBA" id="ARBA00022723"/>
    </source>
</evidence>
<dbReference type="GO" id="GO:0046872">
    <property type="term" value="F:metal ion binding"/>
    <property type="evidence" value="ECO:0007669"/>
    <property type="project" value="UniProtKB-KW"/>
</dbReference>
<evidence type="ECO:0000256" key="7">
    <source>
        <dbReference type="ARBA" id="ARBA00023002"/>
    </source>
</evidence>
<name>A0A917K1Z2_9ACTN</name>
<dbReference type="PANTHER" id="PTHR11748">
    <property type="entry name" value="D-LACTATE DEHYDROGENASE"/>
    <property type="match status" value="1"/>
</dbReference>
<keyword evidence="8" id="KW-0408">Iron</keyword>
<evidence type="ECO:0000256" key="9">
    <source>
        <dbReference type="ARBA" id="ARBA00023014"/>
    </source>
</evidence>
<comment type="similarity">
    <text evidence="2">Belongs to the FAD-binding oxidoreductase/transferase type 4 family.</text>
</comment>
<dbReference type="InterPro" id="IPR016171">
    <property type="entry name" value="Vanillyl_alc_oxidase_C-sub2"/>
</dbReference>
<accession>A0A917K1Z2</accession>
<dbReference type="PROSITE" id="PS51379">
    <property type="entry name" value="4FE4S_FER_2"/>
    <property type="match status" value="1"/>
</dbReference>
<dbReference type="GO" id="GO:0008720">
    <property type="term" value="F:D-lactate dehydrogenase (NAD+) activity"/>
    <property type="evidence" value="ECO:0007669"/>
    <property type="project" value="TreeGrafter"/>
</dbReference>
<dbReference type="GO" id="GO:1903457">
    <property type="term" value="P:lactate catabolic process"/>
    <property type="evidence" value="ECO:0007669"/>
    <property type="project" value="TreeGrafter"/>
</dbReference>
<dbReference type="InterPro" id="IPR016166">
    <property type="entry name" value="FAD-bd_PCMH"/>
</dbReference>
<dbReference type="EC" id="1.1.2.4" evidence="10"/>
<comment type="caution">
    <text evidence="13">The sequence shown here is derived from an EMBL/GenBank/DDBJ whole genome shotgun (WGS) entry which is preliminary data.</text>
</comment>
<dbReference type="Gene3D" id="3.30.465.10">
    <property type="match status" value="1"/>
</dbReference>
<comment type="cofactor">
    <cofactor evidence="1">
        <name>FAD</name>
        <dbReference type="ChEBI" id="CHEBI:57692"/>
    </cofactor>
</comment>
<proteinExistence type="inferred from homology"/>
<dbReference type="InterPro" id="IPR009051">
    <property type="entry name" value="Helical_ferredxn"/>
</dbReference>
<dbReference type="Pfam" id="PF02754">
    <property type="entry name" value="CCG"/>
    <property type="match status" value="1"/>
</dbReference>
<organism evidence="13 14">
    <name type="scientific">Streptomyces brasiliensis</name>
    <dbReference type="NCBI Taxonomy" id="1954"/>
    <lineage>
        <taxon>Bacteria</taxon>
        <taxon>Bacillati</taxon>
        <taxon>Actinomycetota</taxon>
        <taxon>Actinomycetes</taxon>
        <taxon>Kitasatosporales</taxon>
        <taxon>Streptomycetaceae</taxon>
        <taxon>Streptomyces</taxon>
    </lineage>
</organism>
<dbReference type="InterPro" id="IPR016169">
    <property type="entry name" value="FAD-bd_PCMH_sub2"/>
</dbReference>
<keyword evidence="3" id="KW-0285">Flavoprotein</keyword>
<keyword evidence="14" id="KW-1185">Reference proteome</keyword>
<dbReference type="Gene3D" id="3.30.70.2740">
    <property type="match status" value="1"/>
</dbReference>
<dbReference type="InterPro" id="IPR017896">
    <property type="entry name" value="4Fe4S_Fe-S-bd"/>
</dbReference>
<dbReference type="EMBL" id="BMQA01000001">
    <property type="protein sequence ID" value="GGI94407.1"/>
    <property type="molecule type" value="Genomic_DNA"/>
</dbReference>
<dbReference type="GO" id="GO:0051536">
    <property type="term" value="F:iron-sulfur cluster binding"/>
    <property type="evidence" value="ECO:0007669"/>
    <property type="project" value="UniProtKB-KW"/>
</dbReference>
<evidence type="ECO:0000256" key="8">
    <source>
        <dbReference type="ARBA" id="ARBA00023004"/>
    </source>
</evidence>
<dbReference type="RefSeq" id="WP_189308931.1">
    <property type="nucleotide sequence ID" value="NZ_BMQA01000001.1"/>
</dbReference>
<gene>
    <name evidence="13" type="ORF">GCM10010121_001000</name>
</gene>
<evidence type="ECO:0000313" key="13">
    <source>
        <dbReference type="EMBL" id="GGI94407.1"/>
    </source>
</evidence>
<dbReference type="Pfam" id="PF13183">
    <property type="entry name" value="Fer4_8"/>
    <property type="match status" value="1"/>
</dbReference>
<keyword evidence="6" id="KW-0809">Transit peptide</keyword>
<dbReference type="PROSITE" id="PS51387">
    <property type="entry name" value="FAD_PCMH"/>
    <property type="match status" value="1"/>
</dbReference>
<dbReference type="InterPro" id="IPR016167">
    <property type="entry name" value="FAD-bd_PCMH_sub1"/>
</dbReference>
<dbReference type="Gene3D" id="1.10.45.10">
    <property type="entry name" value="Vanillyl-alcohol Oxidase, Chain A, domain 4"/>
    <property type="match status" value="1"/>
</dbReference>
<dbReference type="GO" id="GO:0071949">
    <property type="term" value="F:FAD binding"/>
    <property type="evidence" value="ECO:0007669"/>
    <property type="project" value="InterPro"/>
</dbReference>
<feature type="domain" description="FAD-binding PCMH-type" evidence="12">
    <location>
        <begin position="48"/>
        <end position="276"/>
    </location>
</feature>
<reference evidence="13" key="1">
    <citation type="journal article" date="2014" name="Int. J. Syst. Evol. Microbiol.">
        <title>Complete genome sequence of Corynebacterium casei LMG S-19264T (=DSM 44701T), isolated from a smear-ripened cheese.</title>
        <authorList>
            <consortium name="US DOE Joint Genome Institute (JGI-PGF)"/>
            <person name="Walter F."/>
            <person name="Albersmeier A."/>
            <person name="Kalinowski J."/>
            <person name="Ruckert C."/>
        </authorList>
    </citation>
    <scope>NUCLEOTIDE SEQUENCE</scope>
    <source>
        <strain evidence="13">JCM 3086</strain>
    </source>
</reference>
<evidence type="ECO:0000259" key="12">
    <source>
        <dbReference type="PROSITE" id="PS51387"/>
    </source>
</evidence>
<keyword evidence="5" id="KW-0274">FAD</keyword>
<keyword evidence="4" id="KW-0479">Metal-binding</keyword>
<dbReference type="Pfam" id="PF02913">
    <property type="entry name" value="FAD-oxidase_C"/>
    <property type="match status" value="1"/>
</dbReference>
<dbReference type="PROSITE" id="PS00198">
    <property type="entry name" value="4FE4S_FER_1"/>
    <property type="match status" value="1"/>
</dbReference>
<dbReference type="Pfam" id="PF01565">
    <property type="entry name" value="FAD_binding_4"/>
    <property type="match status" value="1"/>
</dbReference>
<evidence type="ECO:0000256" key="5">
    <source>
        <dbReference type="ARBA" id="ARBA00022827"/>
    </source>
</evidence>
<keyword evidence="7" id="KW-0560">Oxidoreductase</keyword>
<dbReference type="InterPro" id="IPR004017">
    <property type="entry name" value="Cys_rich_dom"/>
</dbReference>
<dbReference type="Proteomes" id="UP000657574">
    <property type="component" value="Unassembled WGS sequence"/>
</dbReference>
<keyword evidence="9" id="KW-0411">Iron-sulfur</keyword>
<dbReference type="InterPro" id="IPR016164">
    <property type="entry name" value="FAD-linked_Oxase-like_C"/>
</dbReference>
<evidence type="ECO:0000259" key="11">
    <source>
        <dbReference type="PROSITE" id="PS51379"/>
    </source>
</evidence>
<dbReference type="InterPro" id="IPR004113">
    <property type="entry name" value="FAD-bd_oxidored_4_C"/>
</dbReference>
<dbReference type="AlphaFoldDB" id="A0A917K1Z2"/>
<dbReference type="Gene3D" id="3.30.43.10">
    <property type="entry name" value="Uridine Diphospho-n-acetylenolpyruvylglucosamine Reductase, domain 2"/>
    <property type="match status" value="1"/>
</dbReference>
<dbReference type="InterPro" id="IPR017900">
    <property type="entry name" value="4Fe4S_Fe_S_CS"/>
</dbReference>
<dbReference type="SUPFAM" id="SSF56176">
    <property type="entry name" value="FAD-binding/transporter-associated domain-like"/>
    <property type="match status" value="1"/>
</dbReference>
<evidence type="ECO:0000256" key="2">
    <source>
        <dbReference type="ARBA" id="ARBA00008000"/>
    </source>
</evidence>
<dbReference type="InterPro" id="IPR036318">
    <property type="entry name" value="FAD-bd_PCMH-like_sf"/>
</dbReference>
<evidence type="ECO:0000256" key="1">
    <source>
        <dbReference type="ARBA" id="ARBA00001974"/>
    </source>
</evidence>
<dbReference type="InterPro" id="IPR006094">
    <property type="entry name" value="Oxid_FAD_bind_N"/>
</dbReference>
<dbReference type="PANTHER" id="PTHR11748:SF111">
    <property type="entry name" value="D-LACTATE DEHYDROGENASE, MITOCHONDRIAL-RELATED"/>
    <property type="match status" value="1"/>
</dbReference>
<protein>
    <recommendedName>
        <fullName evidence="10">D-lactate dehydrogenase (cytochrome)</fullName>
        <ecNumber evidence="10">1.1.2.4</ecNumber>
    </recommendedName>
</protein>
<reference evidence="13" key="2">
    <citation type="submission" date="2020-09" db="EMBL/GenBank/DDBJ databases">
        <authorList>
            <person name="Sun Q."/>
            <person name="Ohkuma M."/>
        </authorList>
    </citation>
    <scope>NUCLEOTIDE SEQUENCE</scope>
    <source>
        <strain evidence="13">JCM 3086</strain>
    </source>
</reference>
<evidence type="ECO:0000256" key="3">
    <source>
        <dbReference type="ARBA" id="ARBA00022630"/>
    </source>
</evidence>